<dbReference type="SMART" id="SM00825">
    <property type="entry name" value="PKS_KS"/>
    <property type="match status" value="1"/>
</dbReference>
<evidence type="ECO:0000313" key="18">
    <source>
        <dbReference type="Proteomes" id="UP000789833"/>
    </source>
</evidence>
<dbReference type="EC" id="2.3.1.179" evidence="3 14"/>
<dbReference type="InterPro" id="IPR014031">
    <property type="entry name" value="Ketoacyl_synth_C"/>
</dbReference>
<evidence type="ECO:0000256" key="8">
    <source>
        <dbReference type="ARBA" id="ARBA00023098"/>
    </source>
</evidence>
<keyword evidence="7" id="KW-0276">Fatty acid metabolism</keyword>
<sequence>MHMPKRRVVVTGMGAITPIGLNVNEAWENAIKGVSGVGPLTRVDSEKFPAKVAAEVNNFNAEDFMDKKEARRMDRFTQYAIAASLMAVKDANLEITDEIAPRVGVWVGSGIGGMETFEQQYKTFLEKGARRVSPFFVPMMIPDMATGQISIALGAKGVNSCTVTACATGTNSIGDAFKVIQRGDADVMVTGGTEAPLTEMSFAGFSSAKALSLNPDPKTASRPFDANRDGFVMGEGAGILVLEDLEHALARGARIYAEIVGYGATGDAHHITAPAPGGEGGVRAMRMAIEDADLKPEDIDYINAHGTSTEYNDKFETLAIKEVLGTYAEKVAISSTKSMTGHLLGAAGGVEAIFTIKAIENSIVPPTINLETPDAECDLDYVPNEARQKEVKAAMSNSLGFGGHNATIVFKKYQ</sequence>
<evidence type="ECO:0000256" key="15">
    <source>
        <dbReference type="RuleBase" id="RU003694"/>
    </source>
</evidence>
<dbReference type="Proteomes" id="UP000789833">
    <property type="component" value="Unassembled WGS sequence"/>
</dbReference>
<dbReference type="PANTHER" id="PTHR11712">
    <property type="entry name" value="POLYKETIDE SYNTHASE-RELATED"/>
    <property type="match status" value="1"/>
</dbReference>
<evidence type="ECO:0000256" key="2">
    <source>
        <dbReference type="ARBA" id="ARBA00008467"/>
    </source>
</evidence>
<reference evidence="17 18" key="1">
    <citation type="submission" date="2021-10" db="EMBL/GenBank/DDBJ databases">
        <authorList>
            <person name="Criscuolo A."/>
        </authorList>
    </citation>
    <scope>NUCLEOTIDE SEQUENCE [LARGE SCALE GENOMIC DNA]</scope>
    <source>
        <strain evidence="18">CIP 111883</strain>
    </source>
</reference>
<dbReference type="PIRSF" id="PIRSF000447">
    <property type="entry name" value="KAS_II"/>
    <property type="match status" value="1"/>
</dbReference>
<comment type="pathway">
    <text evidence="1 14">Lipid metabolism; fatty acid biosynthesis.</text>
</comment>
<dbReference type="PANTHER" id="PTHR11712:SF336">
    <property type="entry name" value="3-OXOACYL-[ACYL-CARRIER-PROTEIN] SYNTHASE, MITOCHONDRIAL"/>
    <property type="match status" value="1"/>
</dbReference>
<gene>
    <name evidence="17" type="primary">fabF_2</name>
    <name evidence="17" type="ORF">BACCIP111883_03656</name>
</gene>
<dbReference type="NCBIfam" id="TIGR03150">
    <property type="entry name" value="fabF"/>
    <property type="match status" value="1"/>
</dbReference>
<keyword evidence="9 14" id="KW-0275">Fatty acid biosynthesis</keyword>
<evidence type="ECO:0000259" key="16">
    <source>
        <dbReference type="PROSITE" id="PS52004"/>
    </source>
</evidence>
<name>A0ABN8ACF1_9BACI</name>
<dbReference type="Pfam" id="PF00109">
    <property type="entry name" value="ketoacyl-synt"/>
    <property type="match status" value="1"/>
</dbReference>
<evidence type="ECO:0000256" key="14">
    <source>
        <dbReference type="PIRNR" id="PIRNR000447"/>
    </source>
</evidence>
<dbReference type="Gene3D" id="3.40.47.10">
    <property type="match status" value="1"/>
</dbReference>
<keyword evidence="8" id="KW-0443">Lipid metabolism</keyword>
<keyword evidence="18" id="KW-1185">Reference proteome</keyword>
<comment type="catalytic activity">
    <reaction evidence="13 14">
        <text>a fatty acyl-[ACP] + malonyl-[ACP] + H(+) = a 3-oxoacyl-[ACP] + holo-[ACP] + CO2</text>
        <dbReference type="Rhea" id="RHEA:22836"/>
        <dbReference type="Rhea" id="RHEA-COMP:9623"/>
        <dbReference type="Rhea" id="RHEA-COMP:9685"/>
        <dbReference type="Rhea" id="RHEA-COMP:9916"/>
        <dbReference type="Rhea" id="RHEA-COMP:14125"/>
        <dbReference type="ChEBI" id="CHEBI:15378"/>
        <dbReference type="ChEBI" id="CHEBI:16526"/>
        <dbReference type="ChEBI" id="CHEBI:64479"/>
        <dbReference type="ChEBI" id="CHEBI:78449"/>
        <dbReference type="ChEBI" id="CHEBI:78776"/>
        <dbReference type="ChEBI" id="CHEBI:138651"/>
    </reaction>
</comment>
<evidence type="ECO:0000256" key="10">
    <source>
        <dbReference type="ARBA" id="ARBA00023315"/>
    </source>
</evidence>
<evidence type="ECO:0000313" key="17">
    <source>
        <dbReference type="EMBL" id="CAG9622865.1"/>
    </source>
</evidence>
<dbReference type="InterPro" id="IPR017568">
    <property type="entry name" value="3-oxoacyl-ACP_synth-2"/>
</dbReference>
<proteinExistence type="inferred from homology"/>
<comment type="catalytic activity">
    <reaction evidence="12 14">
        <text>(9Z)-hexadecenoyl-[ACP] + malonyl-[ACP] + H(+) = 3-oxo-(11Z)-octadecenoyl-[ACP] + holo-[ACP] + CO2</text>
        <dbReference type="Rhea" id="RHEA:55040"/>
        <dbReference type="Rhea" id="RHEA-COMP:9623"/>
        <dbReference type="Rhea" id="RHEA-COMP:9685"/>
        <dbReference type="Rhea" id="RHEA-COMP:10800"/>
        <dbReference type="Rhea" id="RHEA-COMP:14074"/>
        <dbReference type="ChEBI" id="CHEBI:15378"/>
        <dbReference type="ChEBI" id="CHEBI:16526"/>
        <dbReference type="ChEBI" id="CHEBI:64479"/>
        <dbReference type="ChEBI" id="CHEBI:78449"/>
        <dbReference type="ChEBI" id="CHEBI:83989"/>
        <dbReference type="ChEBI" id="CHEBI:138538"/>
        <dbReference type="EC" id="2.3.1.179"/>
    </reaction>
</comment>
<evidence type="ECO:0000256" key="1">
    <source>
        <dbReference type="ARBA" id="ARBA00005194"/>
    </source>
</evidence>
<dbReference type="PROSITE" id="PS52004">
    <property type="entry name" value="KS3_2"/>
    <property type="match status" value="1"/>
</dbReference>
<evidence type="ECO:0000256" key="13">
    <source>
        <dbReference type="ARBA" id="ARBA00047659"/>
    </source>
</evidence>
<keyword evidence="6 14" id="KW-0808">Transferase</keyword>
<dbReference type="InterPro" id="IPR020841">
    <property type="entry name" value="PKS_Beta-ketoAc_synthase_dom"/>
</dbReference>
<comment type="similarity">
    <text evidence="2 14 15">Belongs to the thiolase-like superfamily. Beta-ketoacyl-ACP synthases family.</text>
</comment>
<evidence type="ECO:0000256" key="12">
    <source>
        <dbReference type="ARBA" id="ARBA00047318"/>
    </source>
</evidence>
<dbReference type="InterPro" id="IPR000794">
    <property type="entry name" value="Beta-ketoacyl_synthase"/>
</dbReference>
<comment type="caution">
    <text evidence="17">The sequence shown here is derived from an EMBL/GenBank/DDBJ whole genome shotgun (WGS) entry which is preliminary data.</text>
</comment>
<dbReference type="InterPro" id="IPR016039">
    <property type="entry name" value="Thiolase-like"/>
</dbReference>
<dbReference type="CDD" id="cd00834">
    <property type="entry name" value="KAS_I_II"/>
    <property type="match status" value="1"/>
</dbReference>
<dbReference type="Pfam" id="PF02801">
    <property type="entry name" value="Ketoacyl-synt_C"/>
    <property type="match status" value="1"/>
</dbReference>
<protein>
    <recommendedName>
        <fullName evidence="4 14">3-oxoacyl-[acyl-carrier-protein] synthase 2</fullName>
        <ecNumber evidence="3 14">2.3.1.179</ecNumber>
    </recommendedName>
</protein>
<dbReference type="InterPro" id="IPR018201">
    <property type="entry name" value="Ketoacyl_synth_AS"/>
</dbReference>
<dbReference type="PROSITE" id="PS00606">
    <property type="entry name" value="KS3_1"/>
    <property type="match status" value="1"/>
</dbReference>
<evidence type="ECO:0000256" key="7">
    <source>
        <dbReference type="ARBA" id="ARBA00022832"/>
    </source>
</evidence>
<dbReference type="GO" id="GO:0004315">
    <property type="term" value="F:3-oxoacyl-[acyl-carrier-protein] synthase activity"/>
    <property type="evidence" value="ECO:0007669"/>
    <property type="project" value="UniProtKB-EC"/>
</dbReference>
<evidence type="ECO:0000256" key="5">
    <source>
        <dbReference type="ARBA" id="ARBA00022516"/>
    </source>
</evidence>
<dbReference type="SUPFAM" id="SSF53901">
    <property type="entry name" value="Thiolase-like"/>
    <property type="match status" value="2"/>
</dbReference>
<evidence type="ECO:0000256" key="4">
    <source>
        <dbReference type="ARBA" id="ARBA00014657"/>
    </source>
</evidence>
<evidence type="ECO:0000256" key="6">
    <source>
        <dbReference type="ARBA" id="ARBA00022679"/>
    </source>
</evidence>
<dbReference type="InterPro" id="IPR014030">
    <property type="entry name" value="Ketoacyl_synth_N"/>
</dbReference>
<dbReference type="NCBIfam" id="NF004970">
    <property type="entry name" value="PRK06333.1"/>
    <property type="match status" value="1"/>
</dbReference>
<evidence type="ECO:0000256" key="3">
    <source>
        <dbReference type="ARBA" id="ARBA00012356"/>
    </source>
</evidence>
<evidence type="ECO:0000256" key="11">
    <source>
        <dbReference type="ARBA" id="ARBA00024006"/>
    </source>
</evidence>
<keyword evidence="10 14" id="KW-0012">Acyltransferase</keyword>
<comment type="function">
    <text evidence="11 14">Involved in the type II fatty acid elongation cycle. Catalyzes the elongation of a wide range of acyl-ACP by the addition of two carbons from malonyl-ACP to an acyl acceptor. Can efficiently catalyze the conversion of palmitoleoyl-ACP (cis-hexadec-9-enoyl-ACP) to cis-vaccenoyl-ACP (cis-octadec-11-enoyl-ACP), an essential step in the thermal regulation of fatty acid composition.</text>
</comment>
<dbReference type="EMBL" id="CAKJTJ010000028">
    <property type="protein sequence ID" value="CAG9622865.1"/>
    <property type="molecule type" value="Genomic_DNA"/>
</dbReference>
<evidence type="ECO:0000256" key="9">
    <source>
        <dbReference type="ARBA" id="ARBA00023160"/>
    </source>
</evidence>
<organism evidence="17 18">
    <name type="scientific">Sutcliffiella rhizosphaerae</name>
    <dbReference type="NCBI Taxonomy" id="2880967"/>
    <lineage>
        <taxon>Bacteria</taxon>
        <taxon>Bacillati</taxon>
        <taxon>Bacillota</taxon>
        <taxon>Bacilli</taxon>
        <taxon>Bacillales</taxon>
        <taxon>Bacillaceae</taxon>
        <taxon>Sutcliffiella</taxon>
    </lineage>
</organism>
<keyword evidence="5 14" id="KW-0444">Lipid biosynthesis</keyword>
<dbReference type="NCBIfam" id="NF005589">
    <property type="entry name" value="PRK07314.1"/>
    <property type="match status" value="1"/>
</dbReference>
<accession>A0ABN8ACF1</accession>
<feature type="domain" description="Ketosynthase family 3 (KS3)" evidence="16">
    <location>
        <begin position="5"/>
        <end position="412"/>
    </location>
</feature>